<keyword evidence="7" id="KW-1003">Cell membrane</keyword>
<evidence type="ECO:0000256" key="21">
    <source>
        <dbReference type="ARBA" id="ARBA00023136"/>
    </source>
</evidence>
<dbReference type="GO" id="GO:0005886">
    <property type="term" value="C:plasma membrane"/>
    <property type="evidence" value="ECO:0007669"/>
    <property type="project" value="UniProtKB-SubCell"/>
</dbReference>
<evidence type="ECO:0000256" key="15">
    <source>
        <dbReference type="ARBA" id="ARBA00022777"/>
    </source>
</evidence>
<evidence type="ECO:0000259" key="26">
    <source>
        <dbReference type="PROSITE" id="PS50109"/>
    </source>
</evidence>
<dbReference type="InterPro" id="IPR050482">
    <property type="entry name" value="Sensor_HK_TwoCompSys"/>
</dbReference>
<evidence type="ECO:0000313" key="29">
    <source>
        <dbReference type="Proteomes" id="UP000639396"/>
    </source>
</evidence>
<keyword evidence="18" id="KW-0408">Iron</keyword>
<keyword evidence="21 25" id="KW-0472">Membrane</keyword>
<feature type="domain" description="HAMP" evidence="27">
    <location>
        <begin position="66"/>
        <end position="118"/>
    </location>
</feature>
<keyword evidence="14" id="KW-0547">Nucleotide-binding</keyword>
<feature type="transmembrane region" description="Helical" evidence="25">
    <location>
        <begin position="46"/>
        <end position="65"/>
    </location>
</feature>
<dbReference type="Gene3D" id="6.10.340.10">
    <property type="match status" value="1"/>
</dbReference>
<proteinExistence type="predicted"/>
<comment type="catalytic activity">
    <reaction evidence="1">
        <text>ATP + protein L-histidine = ADP + protein N-phospho-L-histidine.</text>
        <dbReference type="EC" id="2.7.13.3"/>
    </reaction>
</comment>
<organism evidence="28 29">
    <name type="scientific">Paenibacillus oceani</name>
    <dbReference type="NCBI Taxonomy" id="2772510"/>
    <lineage>
        <taxon>Bacteria</taxon>
        <taxon>Bacillati</taxon>
        <taxon>Bacillota</taxon>
        <taxon>Bacilli</taxon>
        <taxon>Bacillales</taxon>
        <taxon>Paenibacillaceae</taxon>
        <taxon>Paenibacillus</taxon>
    </lineage>
</organism>
<evidence type="ECO:0000256" key="24">
    <source>
        <dbReference type="SAM" id="MobiDB-lite"/>
    </source>
</evidence>
<dbReference type="RefSeq" id="WP_190931385.1">
    <property type="nucleotide sequence ID" value="NZ_JACXJA010000047.1"/>
</dbReference>
<protein>
    <recommendedName>
        <fullName evidence="6">Oxygen sensor histidine kinase NreB</fullName>
        <ecNumber evidence="5">2.7.13.3</ecNumber>
    </recommendedName>
    <alternativeName>
        <fullName evidence="23">Nitrogen regulation protein B</fullName>
    </alternativeName>
</protein>
<evidence type="ECO:0000256" key="11">
    <source>
        <dbReference type="ARBA" id="ARBA00022679"/>
    </source>
</evidence>
<dbReference type="CDD" id="cd16917">
    <property type="entry name" value="HATPase_UhpB-NarQ-NarX-like"/>
    <property type="match status" value="1"/>
</dbReference>
<feature type="domain" description="Histidine kinase" evidence="26">
    <location>
        <begin position="145"/>
        <end position="340"/>
    </location>
</feature>
<dbReference type="AlphaFoldDB" id="A0A927CFL6"/>
<evidence type="ECO:0000256" key="20">
    <source>
        <dbReference type="ARBA" id="ARBA00023014"/>
    </source>
</evidence>
<evidence type="ECO:0000256" key="16">
    <source>
        <dbReference type="ARBA" id="ARBA00022840"/>
    </source>
</evidence>
<evidence type="ECO:0000256" key="13">
    <source>
        <dbReference type="ARBA" id="ARBA00022723"/>
    </source>
</evidence>
<reference evidence="28" key="1">
    <citation type="submission" date="2020-09" db="EMBL/GenBank/DDBJ databases">
        <title>A novel bacterium of genus Paenibacillus, isolated from South China Sea.</title>
        <authorList>
            <person name="Huang H."/>
            <person name="Mo K."/>
            <person name="Hu Y."/>
        </authorList>
    </citation>
    <scope>NUCLEOTIDE SEQUENCE</scope>
    <source>
        <strain evidence="28">IB182363</strain>
    </source>
</reference>
<dbReference type="PROSITE" id="PS50109">
    <property type="entry name" value="HIS_KIN"/>
    <property type="match status" value="1"/>
</dbReference>
<dbReference type="Gene3D" id="3.30.565.10">
    <property type="entry name" value="Histidine kinase-like ATPase, C-terminal domain"/>
    <property type="match status" value="1"/>
</dbReference>
<dbReference type="EMBL" id="JACXJA010000047">
    <property type="protein sequence ID" value="MBD2865763.1"/>
    <property type="molecule type" value="Genomic_DNA"/>
</dbReference>
<evidence type="ECO:0000259" key="27">
    <source>
        <dbReference type="PROSITE" id="PS50885"/>
    </source>
</evidence>
<evidence type="ECO:0000256" key="19">
    <source>
        <dbReference type="ARBA" id="ARBA00023012"/>
    </source>
</evidence>
<keyword evidence="8" id="KW-0004">4Fe-4S</keyword>
<dbReference type="PROSITE" id="PS50885">
    <property type="entry name" value="HAMP"/>
    <property type="match status" value="1"/>
</dbReference>
<evidence type="ECO:0000256" key="8">
    <source>
        <dbReference type="ARBA" id="ARBA00022485"/>
    </source>
</evidence>
<keyword evidence="11" id="KW-0808">Transferase</keyword>
<comment type="caution">
    <text evidence="28">The sequence shown here is derived from an EMBL/GenBank/DDBJ whole genome shotgun (WGS) entry which is preliminary data.</text>
</comment>
<sequence length="358" mass="40187">MNRLSRSSNIKWQLLSYFLAALAIVTGGMGAGWLLWRDALSDNNIWVEYVLLLVASGIAICYMIVTRYQRKIDTLHLAILQLASGNLGERIRPLGMDPFDRIYNDFNVMASSLEKRVKLLQKVGEENVMLQAESNEAAVIEERKRLARDLHDTVSQQMFAIHMSASSLAKMVHRGQTESVAPILEQLVTMSNLTQKQLRGMIAQLRPIELEGKRLSEALDKWFPDYCRQNGLQGSIDIRLDGPLSDGIEHQLFLIVQEGMANVVKHASARHVELTLHDNGNQYVLQMNDDGQGFSSDSIRMNSYGLSTMRERAQKLGGEMDIWSKSGAGTRIKISIPKFMDEDESGGGQSETEQEQSE</sequence>
<evidence type="ECO:0000256" key="3">
    <source>
        <dbReference type="ARBA" id="ARBA00004496"/>
    </source>
</evidence>
<dbReference type="SUPFAM" id="SSF55874">
    <property type="entry name" value="ATPase domain of HSP90 chaperone/DNA topoisomerase II/histidine kinase"/>
    <property type="match status" value="1"/>
</dbReference>
<comment type="function">
    <text evidence="22">Member of the two-component regulatory system NreB/NreC involved in the control of dissimilatory nitrate/nitrite reduction in response to oxygen. NreB functions as a direct oxygen sensor histidine kinase which is autophosphorylated, in the absence of oxygen, probably at the conserved histidine residue, and transfers its phosphate group probably to a conserved aspartate residue of NreC. NreB/NreC activates the expression of the nitrate (narGHJI) and nitrite (nir) reductase operons, as well as the putative nitrate transporter gene narT.</text>
</comment>
<dbReference type="Pfam" id="PF02518">
    <property type="entry name" value="HATPase_c"/>
    <property type="match status" value="1"/>
</dbReference>
<dbReference type="Proteomes" id="UP000639396">
    <property type="component" value="Unassembled WGS sequence"/>
</dbReference>
<evidence type="ECO:0000256" key="6">
    <source>
        <dbReference type="ARBA" id="ARBA00017322"/>
    </source>
</evidence>
<evidence type="ECO:0000256" key="10">
    <source>
        <dbReference type="ARBA" id="ARBA00022553"/>
    </source>
</evidence>
<dbReference type="GO" id="GO:0046983">
    <property type="term" value="F:protein dimerization activity"/>
    <property type="evidence" value="ECO:0007669"/>
    <property type="project" value="InterPro"/>
</dbReference>
<keyword evidence="15 28" id="KW-0418">Kinase</keyword>
<dbReference type="GO" id="GO:0005737">
    <property type="term" value="C:cytoplasm"/>
    <property type="evidence" value="ECO:0007669"/>
    <property type="project" value="UniProtKB-SubCell"/>
</dbReference>
<feature type="region of interest" description="Disordered" evidence="24">
    <location>
        <begin position="335"/>
        <end position="358"/>
    </location>
</feature>
<dbReference type="GO" id="GO:0000155">
    <property type="term" value="F:phosphorelay sensor kinase activity"/>
    <property type="evidence" value="ECO:0007669"/>
    <property type="project" value="InterPro"/>
</dbReference>
<evidence type="ECO:0000313" key="28">
    <source>
        <dbReference type="EMBL" id="MBD2865763.1"/>
    </source>
</evidence>
<keyword evidence="12 25" id="KW-0812">Transmembrane</keyword>
<dbReference type="PANTHER" id="PTHR24421">
    <property type="entry name" value="NITRATE/NITRITE SENSOR PROTEIN NARX-RELATED"/>
    <property type="match status" value="1"/>
</dbReference>
<evidence type="ECO:0000256" key="9">
    <source>
        <dbReference type="ARBA" id="ARBA00022490"/>
    </source>
</evidence>
<dbReference type="PRINTS" id="PR00344">
    <property type="entry name" value="BCTRLSENSOR"/>
</dbReference>
<evidence type="ECO:0000256" key="17">
    <source>
        <dbReference type="ARBA" id="ARBA00022989"/>
    </source>
</evidence>
<dbReference type="InterPro" id="IPR005467">
    <property type="entry name" value="His_kinase_dom"/>
</dbReference>
<evidence type="ECO:0000256" key="14">
    <source>
        <dbReference type="ARBA" id="ARBA00022741"/>
    </source>
</evidence>
<keyword evidence="19" id="KW-0902">Two-component regulatory system</keyword>
<accession>A0A927CFL6</accession>
<comment type="cofactor">
    <cofactor evidence="2">
        <name>[4Fe-4S] cluster</name>
        <dbReference type="ChEBI" id="CHEBI:49883"/>
    </cofactor>
</comment>
<dbReference type="GO" id="GO:0046872">
    <property type="term" value="F:metal ion binding"/>
    <property type="evidence" value="ECO:0007669"/>
    <property type="project" value="UniProtKB-KW"/>
</dbReference>
<keyword evidence="10" id="KW-0597">Phosphoprotein</keyword>
<dbReference type="InterPro" id="IPR011712">
    <property type="entry name" value="Sig_transdc_His_kin_sub3_dim/P"/>
</dbReference>
<dbReference type="InterPro" id="IPR036890">
    <property type="entry name" value="HATPase_C_sf"/>
</dbReference>
<dbReference type="InterPro" id="IPR003594">
    <property type="entry name" value="HATPase_dom"/>
</dbReference>
<evidence type="ECO:0000256" key="4">
    <source>
        <dbReference type="ARBA" id="ARBA00004651"/>
    </source>
</evidence>
<keyword evidence="16" id="KW-0067">ATP-binding</keyword>
<keyword evidence="17 25" id="KW-1133">Transmembrane helix</keyword>
<evidence type="ECO:0000256" key="1">
    <source>
        <dbReference type="ARBA" id="ARBA00000085"/>
    </source>
</evidence>
<keyword evidence="20" id="KW-0411">Iron-sulfur</keyword>
<evidence type="ECO:0000256" key="23">
    <source>
        <dbReference type="ARBA" id="ARBA00030800"/>
    </source>
</evidence>
<dbReference type="GO" id="GO:0005524">
    <property type="term" value="F:ATP binding"/>
    <property type="evidence" value="ECO:0007669"/>
    <property type="project" value="UniProtKB-KW"/>
</dbReference>
<comment type="subcellular location">
    <subcellularLocation>
        <location evidence="4">Cell membrane</location>
        <topology evidence="4">Multi-pass membrane protein</topology>
    </subcellularLocation>
    <subcellularLocation>
        <location evidence="3">Cytoplasm</location>
    </subcellularLocation>
</comment>
<dbReference type="GO" id="GO:0051539">
    <property type="term" value="F:4 iron, 4 sulfur cluster binding"/>
    <property type="evidence" value="ECO:0007669"/>
    <property type="project" value="UniProtKB-KW"/>
</dbReference>
<gene>
    <name evidence="28" type="ORF">IDH45_27660</name>
</gene>
<evidence type="ECO:0000256" key="7">
    <source>
        <dbReference type="ARBA" id="ARBA00022475"/>
    </source>
</evidence>
<name>A0A927CFL6_9BACL</name>
<feature type="transmembrane region" description="Helical" evidence="25">
    <location>
        <begin position="12"/>
        <end position="34"/>
    </location>
</feature>
<keyword evidence="9" id="KW-0963">Cytoplasm</keyword>
<evidence type="ECO:0000256" key="25">
    <source>
        <dbReference type="SAM" id="Phobius"/>
    </source>
</evidence>
<dbReference type="Gene3D" id="1.20.5.1930">
    <property type="match status" value="1"/>
</dbReference>
<dbReference type="Pfam" id="PF07730">
    <property type="entry name" value="HisKA_3"/>
    <property type="match status" value="1"/>
</dbReference>
<evidence type="ECO:0000256" key="2">
    <source>
        <dbReference type="ARBA" id="ARBA00001966"/>
    </source>
</evidence>
<dbReference type="SMART" id="SM00387">
    <property type="entry name" value="HATPase_c"/>
    <property type="match status" value="1"/>
</dbReference>
<evidence type="ECO:0000256" key="5">
    <source>
        <dbReference type="ARBA" id="ARBA00012438"/>
    </source>
</evidence>
<dbReference type="CDD" id="cd06225">
    <property type="entry name" value="HAMP"/>
    <property type="match status" value="1"/>
</dbReference>
<keyword evidence="13" id="KW-0479">Metal-binding</keyword>
<evidence type="ECO:0000256" key="22">
    <source>
        <dbReference type="ARBA" id="ARBA00024827"/>
    </source>
</evidence>
<dbReference type="InterPro" id="IPR003660">
    <property type="entry name" value="HAMP_dom"/>
</dbReference>
<keyword evidence="29" id="KW-1185">Reference proteome</keyword>
<evidence type="ECO:0000256" key="18">
    <source>
        <dbReference type="ARBA" id="ARBA00023004"/>
    </source>
</evidence>
<evidence type="ECO:0000256" key="12">
    <source>
        <dbReference type="ARBA" id="ARBA00022692"/>
    </source>
</evidence>
<dbReference type="InterPro" id="IPR004358">
    <property type="entry name" value="Sig_transdc_His_kin-like_C"/>
</dbReference>
<dbReference type="PANTHER" id="PTHR24421:SF37">
    <property type="entry name" value="SENSOR HISTIDINE KINASE NARS"/>
    <property type="match status" value="1"/>
</dbReference>
<dbReference type="EC" id="2.7.13.3" evidence="5"/>